<evidence type="ECO:0000313" key="7">
    <source>
        <dbReference type="EMBL" id="TMR35739.1"/>
    </source>
</evidence>
<feature type="domain" description="Integral membrane bound transporter" evidence="6">
    <location>
        <begin position="35"/>
        <end position="156"/>
    </location>
</feature>
<comment type="caution">
    <text evidence="7">The sequence shown here is derived from an EMBL/GenBank/DDBJ whole genome shotgun (WGS) entry which is preliminary data.</text>
</comment>
<reference evidence="7 8" key="1">
    <citation type="submission" date="2019-05" db="EMBL/GenBank/DDBJ databases">
        <title>Draft genome sequence of Actinomadura geliboluensis A8036.</title>
        <authorList>
            <person name="Saricaoglu S."/>
            <person name="Isik K."/>
        </authorList>
    </citation>
    <scope>NUCLEOTIDE SEQUENCE [LARGE SCALE GENOMIC DNA]</scope>
    <source>
        <strain evidence="7 8">A8036</strain>
    </source>
</reference>
<dbReference type="Pfam" id="PF13515">
    <property type="entry name" value="FUSC_2"/>
    <property type="match status" value="1"/>
</dbReference>
<accession>A0A5S4GSD9</accession>
<evidence type="ECO:0000256" key="3">
    <source>
        <dbReference type="ARBA" id="ARBA00022989"/>
    </source>
</evidence>
<dbReference type="EMBL" id="VCKZ01000168">
    <property type="protein sequence ID" value="TMR35739.1"/>
    <property type="molecule type" value="Genomic_DNA"/>
</dbReference>
<dbReference type="OrthoDB" id="5198202at2"/>
<proteinExistence type="predicted"/>
<comment type="subcellular location">
    <subcellularLocation>
        <location evidence="1">Membrane</location>
        <topology evidence="1">Multi-pass membrane protein</topology>
    </subcellularLocation>
</comment>
<dbReference type="InterPro" id="IPR049453">
    <property type="entry name" value="Memb_transporter_dom"/>
</dbReference>
<feature type="transmembrane region" description="Helical" evidence="5">
    <location>
        <begin position="74"/>
        <end position="96"/>
    </location>
</feature>
<keyword evidence="2 5" id="KW-0812">Transmembrane</keyword>
<protein>
    <recommendedName>
        <fullName evidence="6">Integral membrane bound transporter domain-containing protein</fullName>
    </recommendedName>
</protein>
<evidence type="ECO:0000256" key="1">
    <source>
        <dbReference type="ARBA" id="ARBA00004141"/>
    </source>
</evidence>
<dbReference type="GO" id="GO:0016020">
    <property type="term" value="C:membrane"/>
    <property type="evidence" value="ECO:0007669"/>
    <property type="project" value="UniProtKB-SubCell"/>
</dbReference>
<evidence type="ECO:0000313" key="8">
    <source>
        <dbReference type="Proteomes" id="UP000305238"/>
    </source>
</evidence>
<evidence type="ECO:0000259" key="6">
    <source>
        <dbReference type="Pfam" id="PF13515"/>
    </source>
</evidence>
<gene>
    <name evidence="7" type="ORF">ETD96_22305</name>
</gene>
<sequence>MRPGRARLRAGCAGAWRRVRSGAWPIAQQTAAATLAWVIAKLFGPHGDPFFAPIAAVVALNTARGRRGVNAVQLLAGVVMGIGFGELTVLALGGGYGTLALAVFGSMVLARAVTESGLVVAQSAASAILTVTAAGGQAGPFRIVDALIGAGVALVFSQLLFTPEPLALLRRAESAALDGMADGLDRAVRALREDDDPLREEALSRLREQRDRLADLARIAEASTSVPRYSLVWRTRRAVTVRESAAAARLDLLGGSAVLVARTALTAGPEQRRALVPAVADLAAILLDLAADPGGHAVRRRAADGAVALAARAGDPDLESVASGRDAAAALRMAAVDVLVFAGVDAAEARAAVRGGAVRYDVPAPPGAVRPPRLLRRLVPRRAGRVRRGR</sequence>
<keyword evidence="3 5" id="KW-1133">Transmembrane helix</keyword>
<dbReference type="RefSeq" id="WP_138638417.1">
    <property type="nucleotide sequence ID" value="NZ_VCKZ01000168.1"/>
</dbReference>
<organism evidence="7 8">
    <name type="scientific">Actinomadura geliboluensis</name>
    <dbReference type="NCBI Taxonomy" id="882440"/>
    <lineage>
        <taxon>Bacteria</taxon>
        <taxon>Bacillati</taxon>
        <taxon>Actinomycetota</taxon>
        <taxon>Actinomycetes</taxon>
        <taxon>Streptosporangiales</taxon>
        <taxon>Thermomonosporaceae</taxon>
        <taxon>Actinomadura</taxon>
    </lineage>
</organism>
<name>A0A5S4GSD9_9ACTN</name>
<dbReference type="Proteomes" id="UP000305238">
    <property type="component" value="Unassembled WGS sequence"/>
</dbReference>
<evidence type="ECO:0000256" key="4">
    <source>
        <dbReference type="ARBA" id="ARBA00023136"/>
    </source>
</evidence>
<keyword evidence="4 5" id="KW-0472">Membrane</keyword>
<keyword evidence="8" id="KW-1185">Reference proteome</keyword>
<evidence type="ECO:0000256" key="2">
    <source>
        <dbReference type="ARBA" id="ARBA00022692"/>
    </source>
</evidence>
<dbReference type="AlphaFoldDB" id="A0A5S4GSD9"/>
<evidence type="ECO:0000256" key="5">
    <source>
        <dbReference type="SAM" id="Phobius"/>
    </source>
</evidence>